<sequence length="27" mass="2955">MISLGTTRWAAKNRSWAGPGLVRAVQQ</sequence>
<protein>
    <submittedName>
        <fullName evidence="1">Uncharacterized protein</fullName>
    </submittedName>
</protein>
<reference evidence="1" key="1">
    <citation type="submission" date="2014-09" db="EMBL/GenBank/DDBJ databases">
        <authorList>
            <person name="Magalhaes I.L.F."/>
            <person name="Oliveira U."/>
            <person name="Santos F.R."/>
            <person name="Vidigal T.H.D.A."/>
            <person name="Brescovit A.D."/>
            <person name="Santos A.J."/>
        </authorList>
    </citation>
    <scope>NUCLEOTIDE SEQUENCE</scope>
    <source>
        <tissue evidence="1">Shoot tissue taken approximately 20 cm above the soil surface</tissue>
    </source>
</reference>
<dbReference type="EMBL" id="GBRH01265810">
    <property type="protein sequence ID" value="JAD32085.1"/>
    <property type="molecule type" value="Transcribed_RNA"/>
</dbReference>
<reference evidence="1" key="2">
    <citation type="journal article" date="2015" name="Data Brief">
        <title>Shoot transcriptome of the giant reed, Arundo donax.</title>
        <authorList>
            <person name="Barrero R.A."/>
            <person name="Guerrero F.D."/>
            <person name="Moolhuijzen P."/>
            <person name="Goolsby J.A."/>
            <person name="Tidwell J."/>
            <person name="Bellgard S.E."/>
            <person name="Bellgard M.I."/>
        </authorList>
    </citation>
    <scope>NUCLEOTIDE SEQUENCE</scope>
    <source>
        <tissue evidence="1">Shoot tissue taken approximately 20 cm above the soil surface</tissue>
    </source>
</reference>
<dbReference type="AlphaFoldDB" id="A0A0A8Z5Q8"/>
<accession>A0A0A8Z5Q8</accession>
<evidence type="ECO:0000313" key="1">
    <source>
        <dbReference type="EMBL" id="JAD32085.1"/>
    </source>
</evidence>
<proteinExistence type="predicted"/>
<name>A0A0A8Z5Q8_ARUDO</name>
<organism evidence="1">
    <name type="scientific">Arundo donax</name>
    <name type="common">Giant reed</name>
    <name type="synonym">Donax arundinaceus</name>
    <dbReference type="NCBI Taxonomy" id="35708"/>
    <lineage>
        <taxon>Eukaryota</taxon>
        <taxon>Viridiplantae</taxon>
        <taxon>Streptophyta</taxon>
        <taxon>Embryophyta</taxon>
        <taxon>Tracheophyta</taxon>
        <taxon>Spermatophyta</taxon>
        <taxon>Magnoliopsida</taxon>
        <taxon>Liliopsida</taxon>
        <taxon>Poales</taxon>
        <taxon>Poaceae</taxon>
        <taxon>PACMAD clade</taxon>
        <taxon>Arundinoideae</taxon>
        <taxon>Arundineae</taxon>
        <taxon>Arundo</taxon>
    </lineage>
</organism>